<evidence type="ECO:0000256" key="4">
    <source>
        <dbReference type="ARBA" id="ARBA00022989"/>
    </source>
</evidence>
<evidence type="ECO:0000259" key="7">
    <source>
        <dbReference type="Pfam" id="PF02687"/>
    </source>
</evidence>
<protein>
    <submittedName>
        <fullName evidence="9">Macrolide ABC transporter permease</fullName>
    </submittedName>
</protein>
<evidence type="ECO:0000313" key="9">
    <source>
        <dbReference type="EMBL" id="PSR54998.1"/>
    </source>
</evidence>
<dbReference type="PANTHER" id="PTHR30572">
    <property type="entry name" value="MEMBRANE COMPONENT OF TRANSPORTER-RELATED"/>
    <property type="match status" value="1"/>
</dbReference>
<dbReference type="EMBL" id="PYFT01000001">
    <property type="protein sequence ID" value="PSR54998.1"/>
    <property type="molecule type" value="Genomic_DNA"/>
</dbReference>
<dbReference type="Proteomes" id="UP000240357">
    <property type="component" value="Unassembled WGS sequence"/>
</dbReference>
<dbReference type="InterPro" id="IPR025857">
    <property type="entry name" value="MacB_PCD"/>
</dbReference>
<comment type="caution">
    <text evidence="9">The sequence shown here is derived from an EMBL/GenBank/DDBJ whole genome shotgun (WGS) entry which is preliminary data.</text>
</comment>
<comment type="subcellular location">
    <subcellularLocation>
        <location evidence="1">Cell membrane</location>
        <topology evidence="1">Multi-pass membrane protein</topology>
    </subcellularLocation>
</comment>
<evidence type="ECO:0000256" key="6">
    <source>
        <dbReference type="SAM" id="Phobius"/>
    </source>
</evidence>
<dbReference type="GO" id="GO:0005886">
    <property type="term" value="C:plasma membrane"/>
    <property type="evidence" value="ECO:0007669"/>
    <property type="project" value="UniProtKB-SubCell"/>
</dbReference>
<dbReference type="GO" id="GO:0022857">
    <property type="term" value="F:transmembrane transporter activity"/>
    <property type="evidence" value="ECO:0007669"/>
    <property type="project" value="TreeGrafter"/>
</dbReference>
<feature type="domain" description="MacB-like periplasmic core" evidence="8">
    <location>
        <begin position="20"/>
        <end position="237"/>
    </location>
</feature>
<keyword evidence="10" id="KW-1185">Reference proteome</keyword>
<reference evidence="9 10" key="1">
    <citation type="submission" date="2018-03" db="EMBL/GenBank/DDBJ databases">
        <title>Adhaeribacter sp. HMF7605 Genome sequencing and assembly.</title>
        <authorList>
            <person name="Kang H."/>
            <person name="Kang J."/>
            <person name="Cha I."/>
            <person name="Kim H."/>
            <person name="Joh K."/>
        </authorList>
    </citation>
    <scope>NUCLEOTIDE SEQUENCE [LARGE SCALE GENOMIC DNA]</scope>
    <source>
        <strain evidence="9 10">HMF7605</strain>
    </source>
</reference>
<evidence type="ECO:0000256" key="5">
    <source>
        <dbReference type="ARBA" id="ARBA00023136"/>
    </source>
</evidence>
<feature type="transmembrane region" description="Helical" evidence="6">
    <location>
        <begin position="771"/>
        <end position="792"/>
    </location>
</feature>
<dbReference type="AlphaFoldDB" id="A0A2T2YHP7"/>
<dbReference type="InterPro" id="IPR050250">
    <property type="entry name" value="Macrolide_Exporter_MacB"/>
</dbReference>
<feature type="transmembrane region" description="Helical" evidence="6">
    <location>
        <begin position="727"/>
        <end position="751"/>
    </location>
</feature>
<keyword evidence="5 6" id="KW-0472">Membrane</keyword>
<feature type="transmembrane region" description="Helical" evidence="6">
    <location>
        <begin position="284"/>
        <end position="304"/>
    </location>
</feature>
<dbReference type="InterPro" id="IPR003838">
    <property type="entry name" value="ABC3_permease_C"/>
</dbReference>
<feature type="domain" description="ABC3 transporter permease C-terminal" evidence="7">
    <location>
        <begin position="290"/>
        <end position="404"/>
    </location>
</feature>
<keyword evidence="4 6" id="KW-1133">Transmembrane helix</keyword>
<evidence type="ECO:0000256" key="3">
    <source>
        <dbReference type="ARBA" id="ARBA00022692"/>
    </source>
</evidence>
<dbReference type="PROSITE" id="PS51257">
    <property type="entry name" value="PROKAR_LIPOPROTEIN"/>
    <property type="match status" value="1"/>
</dbReference>
<feature type="transmembrane region" description="Helical" evidence="6">
    <location>
        <begin position="21"/>
        <end position="41"/>
    </location>
</feature>
<name>A0A2T2YHP7_9BACT</name>
<keyword evidence="3 6" id="KW-0812">Transmembrane</keyword>
<dbReference type="OrthoDB" id="5933722at2"/>
<dbReference type="RefSeq" id="WP_106931174.1">
    <property type="nucleotide sequence ID" value="NZ_PYFT01000001.1"/>
</dbReference>
<feature type="transmembrane region" description="Helical" evidence="6">
    <location>
        <begin position="426"/>
        <end position="450"/>
    </location>
</feature>
<feature type="transmembrane region" description="Helical" evidence="6">
    <location>
        <begin position="683"/>
        <end position="706"/>
    </location>
</feature>
<feature type="transmembrane region" description="Helical" evidence="6">
    <location>
        <begin position="378"/>
        <end position="405"/>
    </location>
</feature>
<feature type="transmembrane region" description="Helical" evidence="6">
    <location>
        <begin position="339"/>
        <end position="358"/>
    </location>
</feature>
<organism evidence="9 10">
    <name type="scientific">Adhaeribacter arboris</name>
    <dbReference type="NCBI Taxonomy" id="2072846"/>
    <lineage>
        <taxon>Bacteria</taxon>
        <taxon>Pseudomonadati</taxon>
        <taxon>Bacteroidota</taxon>
        <taxon>Cytophagia</taxon>
        <taxon>Cytophagales</taxon>
        <taxon>Hymenobacteraceae</taxon>
        <taxon>Adhaeribacter</taxon>
    </lineage>
</organism>
<evidence type="ECO:0000256" key="2">
    <source>
        <dbReference type="ARBA" id="ARBA00022475"/>
    </source>
</evidence>
<feature type="domain" description="ABC3 transporter permease C-terminal" evidence="7">
    <location>
        <begin position="686"/>
        <end position="799"/>
    </location>
</feature>
<proteinExistence type="predicted"/>
<dbReference type="PANTHER" id="PTHR30572:SF18">
    <property type="entry name" value="ABC-TYPE MACROLIDE FAMILY EXPORT SYSTEM PERMEASE COMPONENT 2"/>
    <property type="match status" value="1"/>
</dbReference>
<dbReference type="Pfam" id="PF12704">
    <property type="entry name" value="MacB_PCD"/>
    <property type="match status" value="1"/>
</dbReference>
<evidence type="ECO:0000256" key="1">
    <source>
        <dbReference type="ARBA" id="ARBA00004651"/>
    </source>
</evidence>
<sequence length="806" mass="90206">MLRNYLKIAVRNLLRHKGFSFINIAGLTLGLTACLLIGLFVHDEKQFDKFLPGGDQIYRIYIERTSHEGTENSAGTPPMFTTTLQQEYPEVAETLRILRIPSKDLFEAGDKKLYEEGGIAPDSTFFDFFPLAFTHGSPVKALQDPNSIVLSQKMAERYFGPENPVGKIILFNKALFTVKGVFKENPKFHLSLNFVVPLASQQIPKERMASWGWQQFYSYVKLKKEVNSRAVEAKFQKLIKEKVHPLLKDGGMTYLPFLQPLHQVHLYSADFKFDLLVIKGNSTYVNALSLVALFILLIACFNFVNLATAKSLQRAKEVGVRKAIGASRQQLMGQFISETMLLTFISIFISGVLTSLALPWLNSFTGKQITFNLLTQPMFLLLLLALNGVVGILAGFYPALVLSGFKPVKVLKGTVVPDSLPGQIPWLRHGLVVVQFSLSVLLIISALIVINQVDYLHQKDLGFNKEEIMFFPMRGDNMSQNHEAFKNELLQTPGVSSVSIGYGFPGDMFAGDEIIVPRNGEQKAQSVTQLMVDHDYIKTLGLQVVAGRDFSKSIKTDADAAYIINETAVTSLGFETPQKALGQPLWWKTWANQDSLKKGKIIGVVKDFHYKSLYDKIEPAVLQIYPDAYWKVAVKVKTAGLENTLAQVKNAWSKFSPEYPLEYNFLDENFNQMYQADDKLKSLLSLFTLVTIFVACLGLFGLAAYAAERRRKEIGIRKVLGASMNQIAFLLSKDFIKLVGIALLIASPIAWYCMDKWLQDFAYRITLSWEVFVAAGLLAILIALLTVSFQAIKAAAVNPVDSLRSE</sequence>
<keyword evidence="2" id="KW-1003">Cell membrane</keyword>
<accession>A0A2T2YHP7</accession>
<evidence type="ECO:0000259" key="8">
    <source>
        <dbReference type="Pfam" id="PF12704"/>
    </source>
</evidence>
<dbReference type="Pfam" id="PF02687">
    <property type="entry name" value="FtsX"/>
    <property type="match status" value="2"/>
</dbReference>
<evidence type="ECO:0000313" key="10">
    <source>
        <dbReference type="Proteomes" id="UP000240357"/>
    </source>
</evidence>
<gene>
    <name evidence="9" type="ORF">AHMF7605_16545</name>
</gene>